<reference evidence="1 2" key="1">
    <citation type="journal article" date="2018" name="Front. Plant Sci.">
        <title>Red Clover (Trifolium pratense) and Zigzag Clover (T. medium) - A Picture of Genomic Similarities and Differences.</title>
        <authorList>
            <person name="Dluhosova J."/>
            <person name="Istvanek J."/>
            <person name="Nedelnik J."/>
            <person name="Repkova J."/>
        </authorList>
    </citation>
    <scope>NUCLEOTIDE SEQUENCE [LARGE SCALE GENOMIC DNA]</scope>
    <source>
        <strain evidence="2">cv. 10/8</strain>
        <tissue evidence="1">Leaf</tissue>
    </source>
</reference>
<keyword evidence="2" id="KW-1185">Reference proteome</keyword>
<comment type="caution">
    <text evidence="1">The sequence shown here is derived from an EMBL/GenBank/DDBJ whole genome shotgun (WGS) entry which is preliminary data.</text>
</comment>
<organism evidence="1 2">
    <name type="scientific">Trifolium medium</name>
    <dbReference type="NCBI Taxonomy" id="97028"/>
    <lineage>
        <taxon>Eukaryota</taxon>
        <taxon>Viridiplantae</taxon>
        <taxon>Streptophyta</taxon>
        <taxon>Embryophyta</taxon>
        <taxon>Tracheophyta</taxon>
        <taxon>Spermatophyta</taxon>
        <taxon>Magnoliopsida</taxon>
        <taxon>eudicotyledons</taxon>
        <taxon>Gunneridae</taxon>
        <taxon>Pentapetalae</taxon>
        <taxon>rosids</taxon>
        <taxon>fabids</taxon>
        <taxon>Fabales</taxon>
        <taxon>Fabaceae</taxon>
        <taxon>Papilionoideae</taxon>
        <taxon>50 kb inversion clade</taxon>
        <taxon>NPAAA clade</taxon>
        <taxon>Hologalegina</taxon>
        <taxon>IRL clade</taxon>
        <taxon>Trifolieae</taxon>
        <taxon>Trifolium</taxon>
    </lineage>
</organism>
<accession>A0A392M5H1</accession>
<evidence type="ECO:0000313" key="1">
    <source>
        <dbReference type="EMBL" id="MCH82642.1"/>
    </source>
</evidence>
<proteinExistence type="predicted"/>
<protein>
    <submittedName>
        <fullName evidence="1">Uncharacterized protein</fullName>
    </submittedName>
</protein>
<evidence type="ECO:0000313" key="2">
    <source>
        <dbReference type="Proteomes" id="UP000265520"/>
    </source>
</evidence>
<sequence length="205" mass="23641">MTGTTPFEVVYGRKPPSVVRFSQGEIKVEAIANELLDRDDTLKQLKQHLLDAQEQMKKFTDLKCTDLSFKVGEWVSIKLKPPKLDNRRRLGKLTKNWLLDSLDLSYPGKSGCCIIQTEAARNSKNPSRELPERLEVDIDDREVSYGEILNSWRWLYEREGGLGKAHSRILFLQFRRKYLSGLGVPDSDFHLLSIVELMLFSLENQ</sequence>
<gene>
    <name evidence="1" type="ORF">A2U01_0003453</name>
</gene>
<dbReference type="Proteomes" id="UP000265520">
    <property type="component" value="Unassembled WGS sequence"/>
</dbReference>
<dbReference type="AlphaFoldDB" id="A0A392M5H1"/>
<dbReference type="EMBL" id="LXQA010003968">
    <property type="protein sequence ID" value="MCH82642.1"/>
    <property type="molecule type" value="Genomic_DNA"/>
</dbReference>
<name>A0A392M5H1_9FABA</name>